<dbReference type="GO" id="GO:0000976">
    <property type="term" value="F:transcription cis-regulatory region binding"/>
    <property type="evidence" value="ECO:0007669"/>
    <property type="project" value="TreeGrafter"/>
</dbReference>
<reference evidence="10 11" key="1">
    <citation type="submission" date="2015-12" db="EMBL/GenBank/DDBJ databases">
        <title>Complete genome of Lacimicrobium alkaliphilum KCTC 32984.</title>
        <authorList>
            <person name="Kim S.-G."/>
            <person name="Lee Y.-J."/>
        </authorList>
    </citation>
    <scope>NUCLEOTIDE SEQUENCE [LARGE SCALE GENOMIC DNA]</scope>
    <source>
        <strain evidence="10 11">YelD216</strain>
    </source>
</reference>
<evidence type="ECO:0000256" key="1">
    <source>
        <dbReference type="ARBA" id="ARBA00022553"/>
    </source>
</evidence>
<sequence length="227" mass="26333">MKILIVEDNRDITSNIADYLEPEGWQLDFADNGKLGLQLALDQYYDLVILDLMLPGMDGWQLCAELRCRANRHIPVLMLTARDSLNDKVKGFELGADDYLTKPFALEELKMRCQALIRRHELNQEHKLRLGPLVIDKPGNQVWREGQRLDLNPIPYKILLLLAQAYPRVVSRSELIERIWQDEPTDSDALRSHIYQLRQKLDKPFTSPMLHTLQQIGFTLKLPHEPS</sequence>
<keyword evidence="11" id="KW-1185">Reference proteome</keyword>
<keyword evidence="5" id="KW-0804">Transcription</keyword>
<dbReference type="InterPro" id="IPR036388">
    <property type="entry name" value="WH-like_DNA-bd_sf"/>
</dbReference>
<dbReference type="GO" id="GO:0005829">
    <property type="term" value="C:cytosol"/>
    <property type="evidence" value="ECO:0007669"/>
    <property type="project" value="TreeGrafter"/>
</dbReference>
<dbReference type="PROSITE" id="PS50110">
    <property type="entry name" value="RESPONSE_REGULATORY"/>
    <property type="match status" value="1"/>
</dbReference>
<dbReference type="PANTHER" id="PTHR48111">
    <property type="entry name" value="REGULATOR OF RPOS"/>
    <property type="match status" value="1"/>
</dbReference>
<dbReference type="KEGG" id="lal:AT746_09775"/>
<feature type="DNA-binding region" description="OmpR/PhoB-type" evidence="7">
    <location>
        <begin position="125"/>
        <end position="222"/>
    </location>
</feature>
<dbReference type="SUPFAM" id="SSF52172">
    <property type="entry name" value="CheY-like"/>
    <property type="match status" value="1"/>
</dbReference>
<feature type="modified residue" description="4-aspartylphosphate" evidence="6">
    <location>
        <position position="51"/>
    </location>
</feature>
<dbReference type="Gene3D" id="3.40.50.2300">
    <property type="match status" value="1"/>
</dbReference>
<dbReference type="PANTHER" id="PTHR48111:SF22">
    <property type="entry name" value="REGULATOR OF RPOS"/>
    <property type="match status" value="1"/>
</dbReference>
<evidence type="ECO:0000313" key="10">
    <source>
        <dbReference type="EMBL" id="ALS98522.1"/>
    </source>
</evidence>
<accession>A0A0U2RML7</accession>
<evidence type="ECO:0000259" key="9">
    <source>
        <dbReference type="PROSITE" id="PS51755"/>
    </source>
</evidence>
<evidence type="ECO:0000256" key="6">
    <source>
        <dbReference type="PROSITE-ProRule" id="PRU00169"/>
    </source>
</evidence>
<keyword evidence="2" id="KW-0902">Two-component regulatory system</keyword>
<dbReference type="Proteomes" id="UP000068447">
    <property type="component" value="Chromosome"/>
</dbReference>
<dbReference type="CDD" id="cd00383">
    <property type="entry name" value="trans_reg_C"/>
    <property type="match status" value="1"/>
</dbReference>
<gene>
    <name evidence="10" type="ORF">AT746_09775</name>
</gene>
<name>A0A0U2RML7_9ALTE</name>
<dbReference type="Gene3D" id="6.10.250.690">
    <property type="match status" value="1"/>
</dbReference>
<dbReference type="InterPro" id="IPR011006">
    <property type="entry name" value="CheY-like_superfamily"/>
</dbReference>
<keyword evidence="1 6" id="KW-0597">Phosphoprotein</keyword>
<dbReference type="Pfam" id="PF00486">
    <property type="entry name" value="Trans_reg_C"/>
    <property type="match status" value="1"/>
</dbReference>
<protein>
    <submittedName>
        <fullName evidence="10">XRE family transcriptional regulator</fullName>
    </submittedName>
</protein>
<dbReference type="SMART" id="SM00862">
    <property type="entry name" value="Trans_reg_C"/>
    <property type="match status" value="1"/>
</dbReference>
<dbReference type="GO" id="GO:0006355">
    <property type="term" value="P:regulation of DNA-templated transcription"/>
    <property type="evidence" value="ECO:0007669"/>
    <property type="project" value="InterPro"/>
</dbReference>
<dbReference type="PROSITE" id="PS51755">
    <property type="entry name" value="OMPR_PHOB"/>
    <property type="match status" value="1"/>
</dbReference>
<dbReference type="RefSeq" id="WP_062479793.1">
    <property type="nucleotide sequence ID" value="NZ_CP013650.1"/>
</dbReference>
<dbReference type="OrthoDB" id="9802426at2"/>
<evidence type="ECO:0000313" key="11">
    <source>
        <dbReference type="Proteomes" id="UP000068447"/>
    </source>
</evidence>
<feature type="domain" description="Response regulatory" evidence="8">
    <location>
        <begin position="2"/>
        <end position="117"/>
    </location>
</feature>
<dbReference type="GO" id="GO:0032993">
    <property type="term" value="C:protein-DNA complex"/>
    <property type="evidence" value="ECO:0007669"/>
    <property type="project" value="TreeGrafter"/>
</dbReference>
<dbReference type="Pfam" id="PF00072">
    <property type="entry name" value="Response_reg"/>
    <property type="match status" value="1"/>
</dbReference>
<dbReference type="InterPro" id="IPR001867">
    <property type="entry name" value="OmpR/PhoB-type_DNA-bd"/>
</dbReference>
<dbReference type="STRING" id="1526571.AT746_09775"/>
<dbReference type="AlphaFoldDB" id="A0A0U2RML7"/>
<dbReference type="FunFam" id="3.40.50.2300:FF:000001">
    <property type="entry name" value="DNA-binding response regulator PhoB"/>
    <property type="match status" value="1"/>
</dbReference>
<keyword evidence="4 7" id="KW-0238">DNA-binding</keyword>
<evidence type="ECO:0000256" key="7">
    <source>
        <dbReference type="PROSITE-ProRule" id="PRU01091"/>
    </source>
</evidence>
<dbReference type="InterPro" id="IPR001789">
    <property type="entry name" value="Sig_transdc_resp-reg_receiver"/>
</dbReference>
<dbReference type="GO" id="GO:0000156">
    <property type="term" value="F:phosphorelay response regulator activity"/>
    <property type="evidence" value="ECO:0007669"/>
    <property type="project" value="TreeGrafter"/>
</dbReference>
<evidence type="ECO:0000256" key="4">
    <source>
        <dbReference type="ARBA" id="ARBA00023125"/>
    </source>
</evidence>
<evidence type="ECO:0000256" key="5">
    <source>
        <dbReference type="ARBA" id="ARBA00023163"/>
    </source>
</evidence>
<organism evidence="10 11">
    <name type="scientific">Lacimicrobium alkaliphilum</name>
    <dbReference type="NCBI Taxonomy" id="1526571"/>
    <lineage>
        <taxon>Bacteria</taxon>
        <taxon>Pseudomonadati</taxon>
        <taxon>Pseudomonadota</taxon>
        <taxon>Gammaproteobacteria</taxon>
        <taxon>Alteromonadales</taxon>
        <taxon>Alteromonadaceae</taxon>
        <taxon>Lacimicrobium</taxon>
    </lineage>
</organism>
<proteinExistence type="predicted"/>
<dbReference type="InterPro" id="IPR039420">
    <property type="entry name" value="WalR-like"/>
</dbReference>
<dbReference type="Gene3D" id="1.10.10.10">
    <property type="entry name" value="Winged helix-like DNA-binding domain superfamily/Winged helix DNA-binding domain"/>
    <property type="match status" value="1"/>
</dbReference>
<keyword evidence="3" id="KW-0805">Transcription regulation</keyword>
<evidence type="ECO:0000259" key="8">
    <source>
        <dbReference type="PROSITE" id="PS50110"/>
    </source>
</evidence>
<evidence type="ECO:0000256" key="2">
    <source>
        <dbReference type="ARBA" id="ARBA00023012"/>
    </source>
</evidence>
<dbReference type="EMBL" id="CP013650">
    <property type="protein sequence ID" value="ALS98522.1"/>
    <property type="molecule type" value="Genomic_DNA"/>
</dbReference>
<dbReference type="SMART" id="SM00448">
    <property type="entry name" value="REC"/>
    <property type="match status" value="1"/>
</dbReference>
<feature type="domain" description="OmpR/PhoB-type" evidence="9">
    <location>
        <begin position="125"/>
        <end position="222"/>
    </location>
</feature>
<dbReference type="CDD" id="cd17574">
    <property type="entry name" value="REC_OmpR"/>
    <property type="match status" value="1"/>
</dbReference>
<evidence type="ECO:0000256" key="3">
    <source>
        <dbReference type="ARBA" id="ARBA00023015"/>
    </source>
</evidence>